<comment type="caution">
    <text evidence="1">The sequence shown here is derived from an EMBL/GenBank/DDBJ whole genome shotgun (WGS) entry which is preliminary data.</text>
</comment>
<proteinExistence type="predicted"/>
<evidence type="ECO:0000313" key="1">
    <source>
        <dbReference type="EMBL" id="HHQ80384.1"/>
    </source>
</evidence>
<accession>A0A7J3ZK50</accession>
<dbReference type="Gene3D" id="3.40.50.880">
    <property type="match status" value="1"/>
</dbReference>
<dbReference type="CDD" id="cd03143">
    <property type="entry name" value="A4_beta-galactosidase_middle_domain"/>
    <property type="match status" value="1"/>
</dbReference>
<gene>
    <name evidence="1" type="ORF">ENM78_02835</name>
</gene>
<organism evidence="1">
    <name type="scientific">Fervidicoccus fontis</name>
    <dbReference type="NCBI Taxonomy" id="683846"/>
    <lineage>
        <taxon>Archaea</taxon>
        <taxon>Thermoproteota</taxon>
        <taxon>Thermoprotei</taxon>
        <taxon>Fervidicoccales</taxon>
        <taxon>Fervidicoccaceae</taxon>
        <taxon>Fervidicoccus</taxon>
    </lineage>
</organism>
<sequence length="773" mass="87999">MLFRFITEQSTTEQSALLQIGVSLSRRCKTGLEWLNQNLRALQVNIEDPYGYFADRITSESLVSLAESLKANVLVVFARDSWGRVFYRGSAIYPLHRRTSLYVEDLVSHARRKGIQVVIMVDHTANRFIYRKHPSWAQVNIDGEVVVLEHYPAEERVRDPHWPQICPNSPALEKFFVPEAEEAIRITDADGVLLDSFRYLPDSKKACFCSFCRERFKRETGLDLPRRLNEEDEAYRLAWEWRYKITREAISKIKEAVTRVKPETPLLYNSHPGGWAGRGNRVLEGVADIIDGVFAEATETDFKGPGFLTFITKLNRGIVGGEKPVFVSRNAFYMLRVPQSPPPLHVKMGLWEIFASGGKPWVTVFSSQLFTDPRSLEAVGEVYETIDRIGEYMVGKRPLRHVGLVFSNVTHDWYLHAHPEYYVGETIGFSLMMMHSHMPFEIIPDSYLEDLAKLAEFKCIVLANTGVLSEKAEKTLKRYVESGGTIIGTHEVGVLREDLTYREALALDEVFGVSYEGPLKWGYIYLDLVHEIDSELRSSLWNGLPEAIPLGDASSVFRRERADPMLGESVRLVARSAKPLAFFRIAKSAYGYEYTLGRSTPAPGRPLGMPAIVLNEHGRGRALYYAFRLGLHYDRLGHPDYLELFRRPLEALVATPLKTNAPPTVQVEVYKGKDEMIVHLVNHTFNQRMLDAPSWPSRQTIPAFDPYYSIHPITTIIPLRGIYISIRWDGSEKVLVRDAIEGSEDIIVAKNGWAEIPISELREYKMLVIEPRG</sequence>
<protein>
    <recommendedName>
        <fullName evidence="2">Beta-galactosidase trimerisation domain-containing protein</fullName>
    </recommendedName>
</protein>
<evidence type="ECO:0008006" key="2">
    <source>
        <dbReference type="Google" id="ProtNLM"/>
    </source>
</evidence>
<reference evidence="1" key="1">
    <citation type="journal article" date="2020" name="mSystems">
        <title>Genome- and Community-Level Interaction Insights into Carbon Utilization and Element Cycling Functions of Hydrothermarchaeota in Hydrothermal Sediment.</title>
        <authorList>
            <person name="Zhou Z."/>
            <person name="Liu Y."/>
            <person name="Xu W."/>
            <person name="Pan J."/>
            <person name="Luo Z.H."/>
            <person name="Li M."/>
        </authorList>
    </citation>
    <scope>NUCLEOTIDE SEQUENCE [LARGE SCALE GENOMIC DNA]</scope>
    <source>
        <strain evidence="1">SpSt-1116</strain>
    </source>
</reference>
<dbReference type="AlphaFoldDB" id="A0A7J3ZK50"/>
<dbReference type="InterPro" id="IPR029062">
    <property type="entry name" value="Class_I_gatase-like"/>
</dbReference>
<dbReference type="InterPro" id="IPR028212">
    <property type="entry name" value="GHL6"/>
</dbReference>
<dbReference type="Gene3D" id="3.20.20.80">
    <property type="entry name" value="Glycosidases"/>
    <property type="match status" value="1"/>
</dbReference>
<dbReference type="Pfam" id="PF14871">
    <property type="entry name" value="GHL6"/>
    <property type="match status" value="1"/>
</dbReference>
<dbReference type="EMBL" id="DRZC01000034">
    <property type="protein sequence ID" value="HHQ80384.1"/>
    <property type="molecule type" value="Genomic_DNA"/>
</dbReference>
<name>A0A7J3ZK50_9CREN</name>
<dbReference type="SUPFAM" id="SSF52317">
    <property type="entry name" value="Class I glutamine amidotransferase-like"/>
    <property type="match status" value="1"/>
</dbReference>